<keyword evidence="4" id="KW-1185">Reference proteome</keyword>
<sequence length="52" mass="5676">MAHKIRAAHQQSTPTLVATAKQPFFSKLPHSLGKHILSKVLRACAIIPGNFL</sequence>
<dbReference type="Proteomes" id="UP000038622">
    <property type="component" value="Unassembled WGS sequence"/>
</dbReference>
<dbReference type="Proteomes" id="UP000045175">
    <property type="component" value="Unassembled WGS sequence"/>
</dbReference>
<evidence type="ECO:0000313" key="3">
    <source>
        <dbReference type="EMBL" id="CRF44495.1"/>
    </source>
</evidence>
<evidence type="ECO:0000313" key="1">
    <source>
        <dbReference type="EMBL" id="CRF40380.1"/>
    </source>
</evidence>
<organism evidence="2 6">
    <name type="scientific">Helicobacter ailurogastricus</name>
    <dbReference type="NCBI Taxonomy" id="1578720"/>
    <lineage>
        <taxon>Bacteria</taxon>
        <taxon>Pseudomonadati</taxon>
        <taxon>Campylobacterota</taxon>
        <taxon>Epsilonproteobacteria</taxon>
        <taxon>Campylobacterales</taxon>
        <taxon>Helicobacteraceae</taxon>
        <taxon>Helicobacter</taxon>
    </lineage>
</organism>
<reference evidence="4" key="2">
    <citation type="submission" date="2014-12" db="EMBL/GenBank/DDBJ databases">
        <authorList>
            <person name="Smet A."/>
        </authorList>
    </citation>
    <scope>NUCLEOTIDE SEQUENCE [LARGE SCALE GENOMIC DNA]</scope>
</reference>
<dbReference type="AlphaFoldDB" id="A0A0K2XB06"/>
<proteinExistence type="predicted"/>
<dbReference type="EMBL" id="CDMH01000043">
    <property type="protein sequence ID" value="CRF42743.1"/>
    <property type="molecule type" value="Genomic_DNA"/>
</dbReference>
<evidence type="ECO:0000313" key="5">
    <source>
        <dbReference type="Proteomes" id="UP000041394"/>
    </source>
</evidence>
<accession>A0A0K2XB06</accession>
<evidence type="ECO:0000313" key="2">
    <source>
        <dbReference type="EMBL" id="CRF42743.1"/>
    </source>
</evidence>
<reference evidence="2" key="1">
    <citation type="submission" date="2014-12" db="EMBL/GenBank/DDBJ databases">
        <title>Whole genome sequences of four Staphylococcus schleiferi canine isolates.</title>
        <authorList>
            <person name="Misic A.M."/>
            <person name="Cain C."/>
            <person name="Morris D.O."/>
            <person name="Rankin S."/>
            <person name="Beiting D."/>
        </authorList>
    </citation>
    <scope>NUCLEOTIDE SEQUENCE</scope>
    <source>
        <strain evidence="1">ASB11</strain>
        <strain evidence="2">ASB13</strain>
        <strain evidence="3">ASB9</strain>
    </source>
</reference>
<evidence type="ECO:0000313" key="6">
    <source>
        <dbReference type="Proteomes" id="UP000045175"/>
    </source>
</evidence>
<dbReference type="EMBL" id="CDML01000005">
    <property type="protein sequence ID" value="CRF40380.1"/>
    <property type="molecule type" value="Genomic_DNA"/>
</dbReference>
<dbReference type="Proteomes" id="UP000041394">
    <property type="component" value="Unassembled WGS sequence"/>
</dbReference>
<dbReference type="EMBL" id="CDMN01000043">
    <property type="protein sequence ID" value="CRF44495.1"/>
    <property type="molecule type" value="Genomic_DNA"/>
</dbReference>
<gene>
    <name evidence="1" type="ORF">HAL011_01360</name>
    <name evidence="2" type="ORF">HAL013_09450</name>
    <name evidence="3" type="ORF">HAL09_10840</name>
</gene>
<evidence type="ECO:0000313" key="4">
    <source>
        <dbReference type="Proteomes" id="UP000038622"/>
    </source>
</evidence>
<reference evidence="5 6" key="3">
    <citation type="submission" date="2014-12" db="EMBL/GenBank/DDBJ databases">
        <authorList>
            <person name="Jaenicke S."/>
        </authorList>
    </citation>
    <scope>NUCLEOTIDE SEQUENCE [LARGE SCALE GENOMIC DNA]</scope>
</reference>
<protein>
    <submittedName>
        <fullName evidence="2">Uncharacterized protein</fullName>
    </submittedName>
</protein>
<name>A0A0K2XB06_9HELI</name>
<dbReference type="STRING" id="1578720.HAL011_01360"/>